<sequence length="127" mass="13366">MRIASLAFLFALAGCASSGNGVSEPPPLGTWRGTLLSLDAGTAIPAQLIIEEGVRVTLIAGAARAMGTDARSAGTRLIFRVDQFPVTNTTRRSLRCDLANTGTDAWEGDCRAGAATYRLRLLQSTRA</sequence>
<name>A0A259U106_9BACT</name>
<accession>A0A259U106</accession>
<protein>
    <recommendedName>
        <fullName evidence="4">Lipoprotein</fullName>
    </recommendedName>
</protein>
<dbReference type="AlphaFoldDB" id="A0A259U106"/>
<evidence type="ECO:0000256" key="1">
    <source>
        <dbReference type="SAM" id="SignalP"/>
    </source>
</evidence>
<gene>
    <name evidence="2" type="ORF">BSZ36_12220</name>
</gene>
<organism evidence="2 3">
    <name type="scientific">Rubricoccus marinus</name>
    <dbReference type="NCBI Taxonomy" id="716817"/>
    <lineage>
        <taxon>Bacteria</taxon>
        <taxon>Pseudomonadati</taxon>
        <taxon>Rhodothermota</taxon>
        <taxon>Rhodothermia</taxon>
        <taxon>Rhodothermales</taxon>
        <taxon>Rubricoccaceae</taxon>
        <taxon>Rubricoccus</taxon>
    </lineage>
</organism>
<dbReference type="Proteomes" id="UP000216446">
    <property type="component" value="Unassembled WGS sequence"/>
</dbReference>
<comment type="caution">
    <text evidence="2">The sequence shown here is derived from an EMBL/GenBank/DDBJ whole genome shotgun (WGS) entry which is preliminary data.</text>
</comment>
<evidence type="ECO:0000313" key="2">
    <source>
        <dbReference type="EMBL" id="OZC03679.1"/>
    </source>
</evidence>
<feature type="chain" id="PRO_5012446823" description="Lipoprotein" evidence="1">
    <location>
        <begin position="19"/>
        <end position="127"/>
    </location>
</feature>
<dbReference type="EMBL" id="MQWB01000001">
    <property type="protein sequence ID" value="OZC03679.1"/>
    <property type="molecule type" value="Genomic_DNA"/>
</dbReference>
<evidence type="ECO:0008006" key="4">
    <source>
        <dbReference type="Google" id="ProtNLM"/>
    </source>
</evidence>
<dbReference type="InParanoid" id="A0A259U106"/>
<keyword evidence="1" id="KW-0732">Signal</keyword>
<reference evidence="2 3" key="1">
    <citation type="submission" date="2016-11" db="EMBL/GenBank/DDBJ databases">
        <title>Study of marine rhodopsin-containing bacteria.</title>
        <authorList>
            <person name="Yoshizawa S."/>
            <person name="Kumagai Y."/>
            <person name="Kogure K."/>
        </authorList>
    </citation>
    <scope>NUCLEOTIDE SEQUENCE [LARGE SCALE GENOMIC DNA]</scope>
    <source>
        <strain evidence="2 3">SG-29</strain>
    </source>
</reference>
<proteinExistence type="predicted"/>
<evidence type="ECO:0000313" key="3">
    <source>
        <dbReference type="Proteomes" id="UP000216446"/>
    </source>
</evidence>
<dbReference type="PROSITE" id="PS51257">
    <property type="entry name" value="PROKAR_LIPOPROTEIN"/>
    <property type="match status" value="1"/>
</dbReference>
<feature type="signal peptide" evidence="1">
    <location>
        <begin position="1"/>
        <end position="18"/>
    </location>
</feature>
<keyword evidence="3" id="KW-1185">Reference proteome</keyword>